<dbReference type="GO" id="GO:0005794">
    <property type="term" value="C:Golgi apparatus"/>
    <property type="evidence" value="ECO:0007669"/>
    <property type="project" value="TreeGrafter"/>
</dbReference>
<dbReference type="CDD" id="cd15862">
    <property type="entry name" value="SNARE_Vti1"/>
    <property type="match status" value="1"/>
</dbReference>
<dbReference type="GO" id="GO:0000149">
    <property type="term" value="F:SNARE binding"/>
    <property type="evidence" value="ECO:0007669"/>
    <property type="project" value="TreeGrafter"/>
</dbReference>
<keyword evidence="8" id="KW-0472">Membrane</keyword>
<keyword evidence="4" id="KW-0812">Transmembrane</keyword>
<evidence type="ECO:0000313" key="11">
    <source>
        <dbReference type="Proteomes" id="UP001209540"/>
    </source>
</evidence>
<evidence type="ECO:0000313" key="10">
    <source>
        <dbReference type="EMBL" id="KAI9245219.1"/>
    </source>
</evidence>
<dbReference type="GO" id="GO:0006896">
    <property type="term" value="P:Golgi to vacuole transport"/>
    <property type="evidence" value="ECO:0007669"/>
    <property type="project" value="TreeGrafter"/>
</dbReference>
<evidence type="ECO:0000259" key="9">
    <source>
        <dbReference type="PROSITE" id="PS50192"/>
    </source>
</evidence>
<keyword evidence="5" id="KW-0653">Protein transport</keyword>
<dbReference type="PANTHER" id="PTHR21230:SF26">
    <property type="entry name" value="VESICLE TRANSPORT THROUGH INTERACTION WITH T-SNARES HOMOLOG 1A"/>
    <property type="match status" value="1"/>
</dbReference>
<dbReference type="Gene3D" id="1.20.58.400">
    <property type="entry name" value="t-snare proteins"/>
    <property type="match status" value="1"/>
</dbReference>
<reference evidence="10" key="2">
    <citation type="submission" date="2023-02" db="EMBL/GenBank/DDBJ databases">
        <authorList>
            <consortium name="DOE Joint Genome Institute"/>
            <person name="Mondo S.J."/>
            <person name="Chang Y."/>
            <person name="Wang Y."/>
            <person name="Ahrendt S."/>
            <person name="Andreopoulos W."/>
            <person name="Barry K."/>
            <person name="Beard J."/>
            <person name="Benny G.L."/>
            <person name="Blankenship S."/>
            <person name="Bonito G."/>
            <person name="Cuomo C."/>
            <person name="Desiro A."/>
            <person name="Gervers K.A."/>
            <person name="Hundley H."/>
            <person name="Kuo A."/>
            <person name="LaButti K."/>
            <person name="Lang B.F."/>
            <person name="Lipzen A."/>
            <person name="O'Donnell K."/>
            <person name="Pangilinan J."/>
            <person name="Reynolds N."/>
            <person name="Sandor L."/>
            <person name="Smith M.W."/>
            <person name="Tsang A."/>
            <person name="Grigoriev I.V."/>
            <person name="Stajich J.E."/>
            <person name="Spatafora J.W."/>
        </authorList>
    </citation>
    <scope>NUCLEOTIDE SEQUENCE</scope>
    <source>
        <strain evidence="10">RSA 2281</strain>
    </source>
</reference>
<dbReference type="GO" id="GO:0005829">
    <property type="term" value="C:cytosol"/>
    <property type="evidence" value="ECO:0007669"/>
    <property type="project" value="GOC"/>
</dbReference>
<evidence type="ECO:0000256" key="5">
    <source>
        <dbReference type="ARBA" id="ARBA00022927"/>
    </source>
</evidence>
<dbReference type="PANTHER" id="PTHR21230">
    <property type="entry name" value="VESICLE TRANSPORT V-SNARE PROTEIN VTI1-RELATED"/>
    <property type="match status" value="1"/>
</dbReference>
<dbReference type="Proteomes" id="UP001209540">
    <property type="component" value="Unassembled WGS sequence"/>
</dbReference>
<dbReference type="GO" id="GO:0006891">
    <property type="term" value="P:intra-Golgi vesicle-mediated transport"/>
    <property type="evidence" value="ECO:0007669"/>
    <property type="project" value="TreeGrafter"/>
</dbReference>
<dbReference type="FunFam" id="1.20.5.110:FF:000002">
    <property type="entry name" value="Vesicle transport through interaction with t-SNAREsB"/>
    <property type="match status" value="1"/>
</dbReference>
<keyword evidence="7" id="KW-0175">Coiled coil</keyword>
<evidence type="ECO:0000256" key="2">
    <source>
        <dbReference type="ARBA" id="ARBA00006108"/>
    </source>
</evidence>
<organism evidence="10 11">
    <name type="scientific">Phascolomyces articulosus</name>
    <dbReference type="NCBI Taxonomy" id="60185"/>
    <lineage>
        <taxon>Eukaryota</taxon>
        <taxon>Fungi</taxon>
        <taxon>Fungi incertae sedis</taxon>
        <taxon>Mucoromycota</taxon>
        <taxon>Mucoromycotina</taxon>
        <taxon>Mucoromycetes</taxon>
        <taxon>Mucorales</taxon>
        <taxon>Lichtheimiaceae</taxon>
        <taxon>Phascolomyces</taxon>
    </lineage>
</organism>
<reference evidence="10" key="1">
    <citation type="journal article" date="2022" name="IScience">
        <title>Evolution of zygomycete secretomes and the origins of terrestrial fungal ecologies.</title>
        <authorList>
            <person name="Chang Y."/>
            <person name="Wang Y."/>
            <person name="Mondo S."/>
            <person name="Ahrendt S."/>
            <person name="Andreopoulos W."/>
            <person name="Barry K."/>
            <person name="Beard J."/>
            <person name="Benny G.L."/>
            <person name="Blankenship S."/>
            <person name="Bonito G."/>
            <person name="Cuomo C."/>
            <person name="Desiro A."/>
            <person name="Gervers K.A."/>
            <person name="Hundley H."/>
            <person name="Kuo A."/>
            <person name="LaButti K."/>
            <person name="Lang B.F."/>
            <person name="Lipzen A."/>
            <person name="O'Donnell K."/>
            <person name="Pangilinan J."/>
            <person name="Reynolds N."/>
            <person name="Sandor L."/>
            <person name="Smith M.E."/>
            <person name="Tsang A."/>
            <person name="Grigoriev I.V."/>
            <person name="Stajich J.E."/>
            <person name="Spatafora J.W."/>
        </authorList>
    </citation>
    <scope>NUCLEOTIDE SEQUENCE</scope>
    <source>
        <strain evidence="10">RSA 2281</strain>
    </source>
</reference>
<keyword evidence="3" id="KW-0813">Transport</keyword>
<comment type="caution">
    <text evidence="10">The sequence shown here is derived from an EMBL/GenBank/DDBJ whole genome shotgun (WGS) entry which is preliminary data.</text>
</comment>
<evidence type="ECO:0000256" key="7">
    <source>
        <dbReference type="ARBA" id="ARBA00023054"/>
    </source>
</evidence>
<keyword evidence="11" id="KW-1185">Reference proteome</keyword>
<accession>A0AAD5JLN4</accession>
<feature type="domain" description="T-SNARE coiled-coil homology" evidence="9">
    <location>
        <begin position="98"/>
        <end position="160"/>
    </location>
</feature>
<dbReference type="SMART" id="SM00397">
    <property type="entry name" value="t_SNARE"/>
    <property type="match status" value="1"/>
</dbReference>
<dbReference type="GO" id="GO:0005789">
    <property type="term" value="C:endoplasmic reticulum membrane"/>
    <property type="evidence" value="ECO:0007669"/>
    <property type="project" value="TreeGrafter"/>
</dbReference>
<gene>
    <name evidence="10" type="ORF">BDA99DRAFT_528275</name>
</gene>
<dbReference type="SUPFAM" id="SSF58038">
    <property type="entry name" value="SNARE fusion complex"/>
    <property type="match status" value="1"/>
</dbReference>
<dbReference type="PROSITE" id="PS50192">
    <property type="entry name" value="T_SNARE"/>
    <property type="match status" value="1"/>
</dbReference>
<protein>
    <recommendedName>
        <fullName evidence="9">t-SNARE coiled-coil homology domain-containing protein</fullName>
    </recommendedName>
</protein>
<dbReference type="GO" id="GO:0031201">
    <property type="term" value="C:SNARE complex"/>
    <property type="evidence" value="ECO:0007669"/>
    <property type="project" value="TreeGrafter"/>
</dbReference>
<dbReference type="GO" id="GO:0012507">
    <property type="term" value="C:ER to Golgi transport vesicle membrane"/>
    <property type="evidence" value="ECO:0007669"/>
    <property type="project" value="TreeGrafter"/>
</dbReference>
<proteinExistence type="inferred from homology"/>
<keyword evidence="6" id="KW-1133">Transmembrane helix</keyword>
<dbReference type="GO" id="GO:0015031">
    <property type="term" value="P:protein transport"/>
    <property type="evidence" value="ECO:0007669"/>
    <property type="project" value="UniProtKB-KW"/>
</dbReference>
<evidence type="ECO:0000256" key="4">
    <source>
        <dbReference type="ARBA" id="ARBA00022692"/>
    </source>
</evidence>
<dbReference type="GO" id="GO:0031902">
    <property type="term" value="C:late endosome membrane"/>
    <property type="evidence" value="ECO:0007669"/>
    <property type="project" value="TreeGrafter"/>
</dbReference>
<name>A0AAD5JLN4_9FUNG</name>
<dbReference type="InterPro" id="IPR010989">
    <property type="entry name" value="SNARE"/>
</dbReference>
<dbReference type="InterPro" id="IPR000727">
    <property type="entry name" value="T_SNARE_dom"/>
</dbReference>
<dbReference type="GO" id="GO:0005484">
    <property type="term" value="F:SNAP receptor activity"/>
    <property type="evidence" value="ECO:0007669"/>
    <property type="project" value="TreeGrafter"/>
</dbReference>
<dbReference type="GO" id="GO:0016236">
    <property type="term" value="P:macroautophagy"/>
    <property type="evidence" value="ECO:0007669"/>
    <property type="project" value="TreeGrafter"/>
</dbReference>
<evidence type="ECO:0000256" key="3">
    <source>
        <dbReference type="ARBA" id="ARBA00022448"/>
    </source>
</evidence>
<dbReference type="Gene3D" id="1.20.5.110">
    <property type="match status" value="1"/>
</dbReference>
<dbReference type="Pfam" id="PF12352">
    <property type="entry name" value="V-SNARE_C"/>
    <property type="match status" value="1"/>
</dbReference>
<dbReference type="EMBL" id="JAIXMP010000053">
    <property type="protein sequence ID" value="KAI9245219.1"/>
    <property type="molecule type" value="Genomic_DNA"/>
</dbReference>
<comment type="similarity">
    <text evidence="2">Belongs to the VTI1 family.</text>
</comment>
<comment type="subcellular location">
    <subcellularLocation>
        <location evidence="1">Membrane</location>
        <topology evidence="1">Single-pass type IV membrane protein</topology>
    </subcellularLocation>
</comment>
<dbReference type="GO" id="GO:0048280">
    <property type="term" value="P:vesicle fusion with Golgi apparatus"/>
    <property type="evidence" value="ECO:0007669"/>
    <property type="project" value="TreeGrafter"/>
</dbReference>
<sequence>MTELFTNYEEEFKKRIAILEKNDSVDSSDLNEIQELNDILEQMKMEAQNNKPLYKAKLRVYQTQLNQLKNQVSSDGNNNDTYPGDEDSIRRQRLLHNSERLQGSSQRLEDIHRTALETETMGADILQTLRSQRETMMRTRDAVSETDSYLDKASKTLKSMSRRFF</sequence>
<evidence type="ECO:0000256" key="6">
    <source>
        <dbReference type="ARBA" id="ARBA00022989"/>
    </source>
</evidence>
<dbReference type="AlphaFoldDB" id="A0AAD5JLN4"/>
<dbReference type="InterPro" id="IPR038407">
    <property type="entry name" value="v-SNARE_N_sf"/>
</dbReference>
<dbReference type="SUPFAM" id="SSF47661">
    <property type="entry name" value="t-snare proteins"/>
    <property type="match status" value="1"/>
</dbReference>
<dbReference type="GO" id="GO:0042147">
    <property type="term" value="P:retrograde transport, endosome to Golgi"/>
    <property type="evidence" value="ECO:0007669"/>
    <property type="project" value="TreeGrafter"/>
</dbReference>
<evidence type="ECO:0000256" key="1">
    <source>
        <dbReference type="ARBA" id="ARBA00004211"/>
    </source>
</evidence>
<evidence type="ECO:0000256" key="8">
    <source>
        <dbReference type="ARBA" id="ARBA00023136"/>
    </source>
</evidence>